<feature type="signal peptide" evidence="1">
    <location>
        <begin position="1"/>
        <end position="21"/>
    </location>
</feature>
<evidence type="ECO:0000313" key="3">
    <source>
        <dbReference type="Proteomes" id="UP000509303"/>
    </source>
</evidence>
<reference evidence="2 3" key="1">
    <citation type="submission" date="2020-06" db="EMBL/GenBank/DDBJ databases">
        <title>Genome mining for natural products.</title>
        <authorList>
            <person name="Zhang B."/>
            <person name="Shi J."/>
            <person name="Ge H."/>
        </authorList>
    </citation>
    <scope>NUCLEOTIDE SEQUENCE [LARGE SCALE GENOMIC DNA]</scope>
    <source>
        <strain evidence="2 3">NA00687</strain>
    </source>
</reference>
<evidence type="ECO:0000313" key="2">
    <source>
        <dbReference type="EMBL" id="QKW48286.1"/>
    </source>
</evidence>
<keyword evidence="1" id="KW-0732">Signal</keyword>
<dbReference type="Pfam" id="PF07538">
    <property type="entry name" value="ChW"/>
    <property type="match status" value="3"/>
</dbReference>
<dbReference type="InterPro" id="IPR006637">
    <property type="entry name" value="ChW"/>
</dbReference>
<proteinExistence type="predicted"/>
<dbReference type="RefSeq" id="WP_176159983.1">
    <property type="nucleotide sequence ID" value="NZ_CP054929.1"/>
</dbReference>
<keyword evidence="3" id="KW-1185">Reference proteome</keyword>
<sequence length="195" mass="20194">MRKRMQAVLAVTGIVLGSALAAGTPASAEASPAVRQATSVNVPKSVTAQLERAVQQARKDGRSAAAGSVCYTVHIRNHGWQSARCNGEVAGTVGANTPIEAIEIATSGTGGLCINAHIQNTGWQGQRCAADKVQIGAGTTGQGRSIEALDINLGGNTGAQGHVQNRGWLPAEYKDWVRVGTTGENLALEAIRVWT</sequence>
<dbReference type="AlphaFoldDB" id="A0A7H8N1L1"/>
<name>A0A7H8N1L1_9ACTN</name>
<dbReference type="EMBL" id="CP054929">
    <property type="protein sequence ID" value="QKW48286.1"/>
    <property type="molecule type" value="Genomic_DNA"/>
</dbReference>
<protein>
    <recommendedName>
        <fullName evidence="4">Clostridial hydrophobic W</fullName>
    </recommendedName>
</protein>
<feature type="chain" id="PRO_5039510405" description="Clostridial hydrophobic W" evidence="1">
    <location>
        <begin position="22"/>
        <end position="195"/>
    </location>
</feature>
<accession>A0A7H8N1L1</accession>
<dbReference type="Proteomes" id="UP000509303">
    <property type="component" value="Chromosome"/>
</dbReference>
<evidence type="ECO:0008006" key="4">
    <source>
        <dbReference type="Google" id="ProtNLM"/>
    </source>
</evidence>
<organism evidence="2 3">
    <name type="scientific">Streptomyces buecherae</name>
    <dbReference type="NCBI Taxonomy" id="2763006"/>
    <lineage>
        <taxon>Bacteria</taxon>
        <taxon>Bacillati</taxon>
        <taxon>Actinomycetota</taxon>
        <taxon>Actinomycetes</taxon>
        <taxon>Kitasatosporales</taxon>
        <taxon>Streptomycetaceae</taxon>
        <taxon>Streptomyces</taxon>
    </lineage>
</organism>
<gene>
    <name evidence="2" type="ORF">HUT08_00590</name>
</gene>
<dbReference type="SMART" id="SM00728">
    <property type="entry name" value="ChW"/>
    <property type="match status" value="2"/>
</dbReference>
<evidence type="ECO:0000256" key="1">
    <source>
        <dbReference type="SAM" id="SignalP"/>
    </source>
</evidence>